<feature type="domain" description="DDE-1" evidence="2">
    <location>
        <begin position="90"/>
        <end position="120"/>
    </location>
</feature>
<dbReference type="InterPro" id="IPR004875">
    <property type="entry name" value="DDE_SF_endonuclease_dom"/>
</dbReference>
<organism evidence="3 4">
    <name type="scientific">Ladona fulva</name>
    <name type="common">Scarce chaser dragonfly</name>
    <name type="synonym">Libellula fulva</name>
    <dbReference type="NCBI Taxonomy" id="123851"/>
    <lineage>
        <taxon>Eukaryota</taxon>
        <taxon>Metazoa</taxon>
        <taxon>Ecdysozoa</taxon>
        <taxon>Arthropoda</taxon>
        <taxon>Hexapoda</taxon>
        <taxon>Insecta</taxon>
        <taxon>Pterygota</taxon>
        <taxon>Palaeoptera</taxon>
        <taxon>Odonata</taxon>
        <taxon>Epiprocta</taxon>
        <taxon>Anisoptera</taxon>
        <taxon>Libelluloidea</taxon>
        <taxon>Libellulidae</taxon>
        <taxon>Ladona</taxon>
    </lineage>
</organism>
<sequence>MGNIRGNWDEKDMTLAMDKVISKKMTVHAASTRCAVPKITLGDRVKNLLERVDNDLKKDAPAGSTFDAQMSGWITKDGFLKDLDVILYAKQNHIHVISLPPHTSHNIQPLDRSIMKAIKNT</sequence>
<dbReference type="GO" id="GO:0005634">
    <property type="term" value="C:nucleus"/>
    <property type="evidence" value="ECO:0007669"/>
    <property type="project" value="UniProtKB-SubCell"/>
</dbReference>
<keyword evidence="4" id="KW-1185">Reference proteome</keyword>
<dbReference type="Pfam" id="PF03184">
    <property type="entry name" value="DDE_1"/>
    <property type="match status" value="1"/>
</dbReference>
<gene>
    <name evidence="3" type="ORF">J437_LFUL012048</name>
</gene>
<name>A0A8K0P5W1_LADFU</name>
<dbReference type="GO" id="GO:0003676">
    <property type="term" value="F:nucleic acid binding"/>
    <property type="evidence" value="ECO:0007669"/>
    <property type="project" value="InterPro"/>
</dbReference>
<dbReference type="SUPFAM" id="SSF46689">
    <property type="entry name" value="Homeodomain-like"/>
    <property type="match status" value="1"/>
</dbReference>
<evidence type="ECO:0000313" key="4">
    <source>
        <dbReference type="Proteomes" id="UP000792457"/>
    </source>
</evidence>
<evidence type="ECO:0000259" key="2">
    <source>
        <dbReference type="Pfam" id="PF03184"/>
    </source>
</evidence>
<reference evidence="3" key="1">
    <citation type="submission" date="2013-04" db="EMBL/GenBank/DDBJ databases">
        <authorList>
            <person name="Qu J."/>
            <person name="Murali S.C."/>
            <person name="Bandaranaike D."/>
            <person name="Bellair M."/>
            <person name="Blankenburg K."/>
            <person name="Chao H."/>
            <person name="Dinh H."/>
            <person name="Doddapaneni H."/>
            <person name="Downs B."/>
            <person name="Dugan-Rocha S."/>
            <person name="Elkadiri S."/>
            <person name="Gnanaolivu R.D."/>
            <person name="Hernandez B."/>
            <person name="Javaid M."/>
            <person name="Jayaseelan J.C."/>
            <person name="Lee S."/>
            <person name="Li M."/>
            <person name="Ming W."/>
            <person name="Munidasa M."/>
            <person name="Muniz J."/>
            <person name="Nguyen L."/>
            <person name="Ongeri F."/>
            <person name="Osuji N."/>
            <person name="Pu L.-L."/>
            <person name="Puazo M."/>
            <person name="Qu C."/>
            <person name="Quiroz J."/>
            <person name="Raj R."/>
            <person name="Weissenberger G."/>
            <person name="Xin Y."/>
            <person name="Zou X."/>
            <person name="Han Y."/>
            <person name="Richards S."/>
            <person name="Worley K."/>
            <person name="Muzny D."/>
            <person name="Gibbs R."/>
        </authorList>
    </citation>
    <scope>NUCLEOTIDE SEQUENCE</scope>
    <source>
        <strain evidence="3">Sampled in the wild</strain>
    </source>
</reference>
<dbReference type="EMBL" id="KZ308588">
    <property type="protein sequence ID" value="KAG8232024.1"/>
    <property type="molecule type" value="Genomic_DNA"/>
</dbReference>
<evidence type="ECO:0000256" key="1">
    <source>
        <dbReference type="ARBA" id="ARBA00004123"/>
    </source>
</evidence>
<comment type="subcellular location">
    <subcellularLocation>
        <location evidence="1">Nucleus</location>
    </subcellularLocation>
</comment>
<dbReference type="AlphaFoldDB" id="A0A8K0P5W1"/>
<comment type="caution">
    <text evidence="3">The sequence shown here is derived from an EMBL/GenBank/DDBJ whole genome shotgun (WGS) entry which is preliminary data.</text>
</comment>
<reference evidence="3" key="2">
    <citation type="submission" date="2017-10" db="EMBL/GenBank/DDBJ databases">
        <title>Ladona fulva Genome sequencing and assembly.</title>
        <authorList>
            <person name="Murali S."/>
            <person name="Richards S."/>
            <person name="Bandaranaike D."/>
            <person name="Bellair M."/>
            <person name="Blankenburg K."/>
            <person name="Chao H."/>
            <person name="Dinh H."/>
            <person name="Doddapaneni H."/>
            <person name="Dugan-Rocha S."/>
            <person name="Elkadiri S."/>
            <person name="Gnanaolivu R."/>
            <person name="Hernandez B."/>
            <person name="Skinner E."/>
            <person name="Javaid M."/>
            <person name="Lee S."/>
            <person name="Li M."/>
            <person name="Ming W."/>
            <person name="Munidasa M."/>
            <person name="Muniz J."/>
            <person name="Nguyen L."/>
            <person name="Hughes D."/>
            <person name="Osuji N."/>
            <person name="Pu L.-L."/>
            <person name="Puazo M."/>
            <person name="Qu C."/>
            <person name="Quiroz J."/>
            <person name="Raj R."/>
            <person name="Weissenberger G."/>
            <person name="Xin Y."/>
            <person name="Zou X."/>
            <person name="Han Y."/>
            <person name="Worley K."/>
            <person name="Muzny D."/>
            <person name="Gibbs R."/>
        </authorList>
    </citation>
    <scope>NUCLEOTIDE SEQUENCE</scope>
    <source>
        <strain evidence="3">Sampled in the wild</strain>
    </source>
</reference>
<protein>
    <recommendedName>
        <fullName evidence="2">DDE-1 domain-containing protein</fullName>
    </recommendedName>
</protein>
<dbReference type="OrthoDB" id="4327074at2759"/>
<dbReference type="Proteomes" id="UP000792457">
    <property type="component" value="Unassembled WGS sequence"/>
</dbReference>
<accession>A0A8K0P5W1</accession>
<dbReference type="InterPro" id="IPR009057">
    <property type="entry name" value="Homeodomain-like_sf"/>
</dbReference>
<dbReference type="Gene3D" id="1.10.10.60">
    <property type="entry name" value="Homeodomain-like"/>
    <property type="match status" value="1"/>
</dbReference>
<evidence type="ECO:0000313" key="3">
    <source>
        <dbReference type="EMBL" id="KAG8232024.1"/>
    </source>
</evidence>
<proteinExistence type="predicted"/>